<keyword evidence="2" id="KW-1185">Reference proteome</keyword>
<dbReference type="RefSeq" id="WP_050123945.1">
    <property type="nucleotide sequence ID" value="NZ_CP104006.1"/>
</dbReference>
<sequence>MPFPVGSGFLTAEISGLQINNMWSEDVLPHLSLWEKIKDFFFSTHQEEALQLLFDLYHPSPNTTPQRVKEIWEQLRQLASPGYESCFGCTDSNPNPNHFTINGTNLSLQIGTDGYEVTNDFTLALKYKYQPSD</sequence>
<proteinExistence type="predicted"/>
<name>A0ABY5UQ98_9GAMM</name>
<dbReference type="GeneID" id="75142609"/>
<dbReference type="Gene3D" id="3.30.2440.10">
    <property type="entry name" value="Secreted effector protein SifA"/>
    <property type="match status" value="1"/>
</dbReference>
<evidence type="ECO:0000313" key="1">
    <source>
        <dbReference type="EMBL" id="UWM45139.1"/>
    </source>
</evidence>
<organism evidence="1 2">
    <name type="scientific">Yersinia alsatica</name>
    <dbReference type="NCBI Taxonomy" id="2890317"/>
    <lineage>
        <taxon>Bacteria</taxon>
        <taxon>Pseudomonadati</taxon>
        <taxon>Pseudomonadota</taxon>
        <taxon>Gammaproteobacteria</taxon>
        <taxon>Enterobacterales</taxon>
        <taxon>Yersiniaceae</taxon>
        <taxon>Yersinia</taxon>
    </lineage>
</organism>
<dbReference type="Pfam" id="PF06767">
    <property type="entry name" value="Sif"/>
    <property type="match status" value="1"/>
</dbReference>
<reference evidence="1" key="1">
    <citation type="submission" date="2022-08" db="EMBL/GenBank/DDBJ databases">
        <authorList>
            <person name="Bogun A."/>
            <person name="Kislichkina A."/>
            <person name="Solomentsev V."/>
            <person name="Skryabin Y."/>
            <person name="Sizova A."/>
            <person name="Platonov M."/>
            <person name="Dentovskaya S."/>
        </authorList>
    </citation>
    <scope>NUCLEOTIDE SEQUENCE</scope>
    <source>
        <strain evidence="1">SCPM-O-B-7604</strain>
    </source>
</reference>
<accession>A0ABY5UQ98</accession>
<evidence type="ECO:0000313" key="2">
    <source>
        <dbReference type="Proteomes" id="UP001057860"/>
    </source>
</evidence>
<dbReference type="EMBL" id="CP104006">
    <property type="protein sequence ID" value="UWM45139.1"/>
    <property type="molecule type" value="Genomic_DNA"/>
</dbReference>
<dbReference type="InterPro" id="IPR010637">
    <property type="entry name" value="Sif"/>
</dbReference>
<dbReference type="Proteomes" id="UP001057860">
    <property type="component" value="Chromosome"/>
</dbReference>
<protein>
    <submittedName>
        <fullName evidence="1">Uncharacterized protein</fullName>
    </submittedName>
</protein>
<gene>
    <name evidence="1" type="ORF">N0H69_21380</name>
</gene>